<dbReference type="PANTHER" id="PTHR30154:SF34">
    <property type="entry name" value="TRANSCRIPTIONAL REGULATOR AZLB"/>
    <property type="match status" value="1"/>
</dbReference>
<dbReference type="InterPro" id="IPR011008">
    <property type="entry name" value="Dimeric_a/b-barrel"/>
</dbReference>
<keyword evidence="1" id="KW-0805">Transcription regulation</keyword>
<evidence type="ECO:0000259" key="4">
    <source>
        <dbReference type="PROSITE" id="PS50956"/>
    </source>
</evidence>
<dbReference type="InterPro" id="IPR019888">
    <property type="entry name" value="Tscrpt_reg_AsnC-like"/>
</dbReference>
<reference evidence="5 6" key="1">
    <citation type="journal article" date="2016" name="Nat. Commun.">
        <title>Thousands of microbial genomes shed light on interconnected biogeochemical processes in an aquifer system.</title>
        <authorList>
            <person name="Anantharaman K."/>
            <person name="Brown C.T."/>
            <person name="Hug L.A."/>
            <person name="Sharon I."/>
            <person name="Castelle C.J."/>
            <person name="Probst A.J."/>
            <person name="Thomas B.C."/>
            <person name="Singh A."/>
            <person name="Wilkins M.J."/>
            <person name="Karaoz U."/>
            <person name="Brodie E.L."/>
            <person name="Williams K.H."/>
            <person name="Hubbard S.S."/>
            <person name="Banfield J.F."/>
        </authorList>
    </citation>
    <scope>NUCLEOTIDE SEQUENCE [LARGE SCALE GENOMIC DNA]</scope>
</reference>
<dbReference type="Gene3D" id="3.30.70.920">
    <property type="match status" value="1"/>
</dbReference>
<proteinExistence type="predicted"/>
<keyword evidence="2" id="KW-0238">DNA-binding</keyword>
<dbReference type="GO" id="GO:0005829">
    <property type="term" value="C:cytosol"/>
    <property type="evidence" value="ECO:0007669"/>
    <property type="project" value="TreeGrafter"/>
</dbReference>
<dbReference type="SUPFAM" id="SSF46785">
    <property type="entry name" value="Winged helix' DNA-binding domain"/>
    <property type="match status" value="1"/>
</dbReference>
<evidence type="ECO:0000256" key="1">
    <source>
        <dbReference type="ARBA" id="ARBA00023015"/>
    </source>
</evidence>
<evidence type="ECO:0000313" key="6">
    <source>
        <dbReference type="Proteomes" id="UP000178222"/>
    </source>
</evidence>
<dbReference type="PROSITE" id="PS50956">
    <property type="entry name" value="HTH_ASNC_2"/>
    <property type="match status" value="1"/>
</dbReference>
<dbReference type="Pfam" id="PF13404">
    <property type="entry name" value="HTH_AsnC-type"/>
    <property type="match status" value="1"/>
</dbReference>
<dbReference type="PANTHER" id="PTHR30154">
    <property type="entry name" value="LEUCINE-RESPONSIVE REGULATORY PROTEIN"/>
    <property type="match status" value="1"/>
</dbReference>
<evidence type="ECO:0000256" key="3">
    <source>
        <dbReference type="ARBA" id="ARBA00023163"/>
    </source>
</evidence>
<comment type="caution">
    <text evidence="5">The sequence shown here is derived from an EMBL/GenBank/DDBJ whole genome shotgun (WGS) entry which is preliminary data.</text>
</comment>
<dbReference type="InterPro" id="IPR036388">
    <property type="entry name" value="WH-like_DNA-bd_sf"/>
</dbReference>
<dbReference type="EMBL" id="MHUL01000022">
    <property type="protein sequence ID" value="OHA76844.1"/>
    <property type="molecule type" value="Genomic_DNA"/>
</dbReference>
<keyword evidence="3" id="KW-0804">Transcription</keyword>
<gene>
    <name evidence="5" type="ORF">A3J30_03560</name>
</gene>
<evidence type="ECO:0000256" key="2">
    <source>
        <dbReference type="ARBA" id="ARBA00023125"/>
    </source>
</evidence>
<feature type="domain" description="HTH asnC-type" evidence="4">
    <location>
        <begin position="144"/>
        <end position="191"/>
    </location>
</feature>
<dbReference type="PRINTS" id="PR00033">
    <property type="entry name" value="HTHASNC"/>
</dbReference>
<dbReference type="InterPro" id="IPR019887">
    <property type="entry name" value="Tscrpt_reg_AsnC/Lrp_C"/>
</dbReference>
<dbReference type="Proteomes" id="UP000178222">
    <property type="component" value="Unassembled WGS sequence"/>
</dbReference>
<sequence length="289" mass="32951">MPIQKSIFDFEPVQTFLKVLGKDIEQYFGAEKGALVYLKPDGVWYAEALYQWLKGKKKDITISSMEDDGTDLEEGKVRDRKVLIVVNESFTGKAHKRSTEAMRARKGHLNIKAIKFAAYRDRPGTADFAVDQYSAEMIWRKGDIDALDLKIIKLLEQDGRSSLSSIAGKTNLSSVAVKNRVERLLGRKILKVQGALNMDRFYSFVAHLHIEADDEAIHNLIERLEKFQEVYQMVRMVGGVKLLVCILVQNLENVDEFIEREIRPVSRVKDIRVEIGELPVLPKTFAPKI</sequence>
<dbReference type="SUPFAM" id="SSF54909">
    <property type="entry name" value="Dimeric alpha+beta barrel"/>
    <property type="match status" value="1"/>
</dbReference>
<accession>A0A1G2RVH4</accession>
<dbReference type="Pfam" id="PF01037">
    <property type="entry name" value="AsnC_trans_reg"/>
    <property type="match status" value="1"/>
</dbReference>
<dbReference type="InterPro" id="IPR036390">
    <property type="entry name" value="WH_DNA-bd_sf"/>
</dbReference>
<dbReference type="InterPro" id="IPR000485">
    <property type="entry name" value="AsnC-type_HTH_dom"/>
</dbReference>
<name>A0A1G2RVH4_9BACT</name>
<dbReference type="SMART" id="SM00344">
    <property type="entry name" value="HTH_ASNC"/>
    <property type="match status" value="1"/>
</dbReference>
<protein>
    <recommendedName>
        <fullName evidence="4">HTH asnC-type domain-containing protein</fullName>
    </recommendedName>
</protein>
<organism evidence="5 6">
    <name type="scientific">Candidatus Wildermuthbacteria bacterium RIFCSPLOWO2_02_FULL_47_9c</name>
    <dbReference type="NCBI Taxonomy" id="1802466"/>
    <lineage>
        <taxon>Bacteria</taxon>
        <taxon>Candidatus Wildermuthiibacteriota</taxon>
    </lineage>
</organism>
<evidence type="ECO:0000313" key="5">
    <source>
        <dbReference type="EMBL" id="OHA76844.1"/>
    </source>
</evidence>
<dbReference type="GO" id="GO:0043200">
    <property type="term" value="P:response to amino acid"/>
    <property type="evidence" value="ECO:0007669"/>
    <property type="project" value="TreeGrafter"/>
</dbReference>
<dbReference type="Gene3D" id="1.10.10.10">
    <property type="entry name" value="Winged helix-like DNA-binding domain superfamily/Winged helix DNA-binding domain"/>
    <property type="match status" value="1"/>
</dbReference>
<dbReference type="GO" id="GO:0043565">
    <property type="term" value="F:sequence-specific DNA binding"/>
    <property type="evidence" value="ECO:0007669"/>
    <property type="project" value="InterPro"/>
</dbReference>
<dbReference type="AlphaFoldDB" id="A0A1G2RVH4"/>